<dbReference type="Proteomes" id="UP000219775">
    <property type="component" value="Unassembled WGS sequence"/>
</dbReference>
<evidence type="ECO:0000313" key="2">
    <source>
        <dbReference type="Proteomes" id="UP000219775"/>
    </source>
</evidence>
<reference evidence="1 2" key="1">
    <citation type="submission" date="2017-09" db="EMBL/GenBank/DDBJ databases">
        <title>Large-scale bioinformatics analysis of Bacillus genomes uncovers conserved roles of natural products in bacterial physiology.</title>
        <authorList>
            <consortium name="Agbiome Team Llc"/>
            <person name="Bleich R.M."/>
            <person name="Grubbs K.J."/>
            <person name="Santa Maria K.C."/>
            <person name="Allen S.E."/>
            <person name="Farag S."/>
            <person name="Shank E.A."/>
            <person name="Bowers A."/>
        </authorList>
    </citation>
    <scope>NUCLEOTIDE SEQUENCE [LARGE SCALE GENOMIC DNA]</scope>
    <source>
        <strain evidence="1 2">AFS009893</strain>
    </source>
</reference>
<dbReference type="EMBL" id="NUDP01000308">
    <property type="protein sequence ID" value="PEM55938.1"/>
    <property type="molecule type" value="Genomic_DNA"/>
</dbReference>
<sequence length="96" mass="11016">MYDPHAHHIVLKKRNGKAQKELVKEGKEILKDYDIDSILGLENLVRAPNRVKGQHSIEALRNAVDRLREVRDNGGGRDDLVEKLRDIGDIAQRRIK</sequence>
<dbReference type="AlphaFoldDB" id="A0A2A8BP46"/>
<evidence type="ECO:0000313" key="1">
    <source>
        <dbReference type="EMBL" id="PEM55938.1"/>
    </source>
</evidence>
<dbReference type="RefSeq" id="WP_098129246.1">
    <property type="nucleotide sequence ID" value="NZ_NUDP01000308.1"/>
</dbReference>
<organism evidence="1 2">
    <name type="scientific">Bacillus pseudomycoides</name>
    <dbReference type="NCBI Taxonomy" id="64104"/>
    <lineage>
        <taxon>Bacteria</taxon>
        <taxon>Bacillati</taxon>
        <taxon>Bacillota</taxon>
        <taxon>Bacilli</taxon>
        <taxon>Bacillales</taxon>
        <taxon>Bacillaceae</taxon>
        <taxon>Bacillus</taxon>
        <taxon>Bacillus cereus group</taxon>
    </lineage>
</organism>
<comment type="caution">
    <text evidence="1">The sequence shown here is derived from an EMBL/GenBank/DDBJ whole genome shotgun (WGS) entry which is preliminary data.</text>
</comment>
<gene>
    <name evidence="1" type="ORF">CN613_30270</name>
</gene>
<proteinExistence type="predicted"/>
<accession>A0A2A8BP46</accession>
<protein>
    <submittedName>
        <fullName evidence="1">Uncharacterized protein</fullName>
    </submittedName>
</protein>
<name>A0A2A8BP46_9BACI</name>